<evidence type="ECO:0000256" key="5">
    <source>
        <dbReference type="PROSITE-ProRule" id="PRU01240"/>
    </source>
</evidence>
<dbReference type="InterPro" id="IPR023828">
    <property type="entry name" value="Peptidase_S8_Ser-AS"/>
</dbReference>
<proteinExistence type="inferred from homology"/>
<dbReference type="PATRIC" id="fig|1238180.3.peg.945"/>
<dbReference type="Proteomes" id="UP000014137">
    <property type="component" value="Unassembled WGS sequence"/>
</dbReference>
<dbReference type="AlphaFoldDB" id="M2P269"/>
<dbReference type="Pfam" id="PF00082">
    <property type="entry name" value="Peptidase_S8"/>
    <property type="match status" value="1"/>
</dbReference>
<dbReference type="FunFam" id="3.40.50.200:FF:000014">
    <property type="entry name" value="Proteinase K"/>
    <property type="match status" value="1"/>
</dbReference>
<dbReference type="InterPro" id="IPR034193">
    <property type="entry name" value="PCSK9_ProteinaseK-like"/>
</dbReference>
<dbReference type="SUPFAM" id="SSF54897">
    <property type="entry name" value="Protease propeptides/inhibitors"/>
    <property type="match status" value="1"/>
</dbReference>
<name>M2P269_9PSEU</name>
<dbReference type="PRINTS" id="PR00723">
    <property type="entry name" value="SUBTILISIN"/>
</dbReference>
<dbReference type="InterPro" id="IPR000209">
    <property type="entry name" value="Peptidase_S8/S53_dom"/>
</dbReference>
<evidence type="ECO:0000259" key="8">
    <source>
        <dbReference type="PROSITE" id="PS51829"/>
    </source>
</evidence>
<protein>
    <submittedName>
        <fullName evidence="9">Alkaline serine exoprotease A</fullName>
    </submittedName>
</protein>
<dbReference type="PROSITE" id="PS00137">
    <property type="entry name" value="SUBTILASE_HIS"/>
    <property type="match status" value="1"/>
</dbReference>
<dbReference type="InterPro" id="IPR002884">
    <property type="entry name" value="P_dom"/>
</dbReference>
<dbReference type="InterPro" id="IPR015500">
    <property type="entry name" value="Peptidase_S8_subtilisin-rel"/>
</dbReference>
<comment type="caution">
    <text evidence="9">The sequence shown here is derived from an EMBL/GenBank/DDBJ whole genome shotgun (WGS) entry which is preliminary data.</text>
</comment>
<evidence type="ECO:0000256" key="6">
    <source>
        <dbReference type="RuleBase" id="RU003355"/>
    </source>
</evidence>
<dbReference type="Gene3D" id="3.40.50.200">
    <property type="entry name" value="Peptidase S8/S53 domain"/>
    <property type="match status" value="1"/>
</dbReference>
<dbReference type="InterPro" id="IPR008979">
    <property type="entry name" value="Galactose-bd-like_sf"/>
</dbReference>
<organism evidence="9 10">
    <name type="scientific">Amycolatopsis azurea DSM 43854</name>
    <dbReference type="NCBI Taxonomy" id="1238180"/>
    <lineage>
        <taxon>Bacteria</taxon>
        <taxon>Bacillati</taxon>
        <taxon>Actinomycetota</taxon>
        <taxon>Actinomycetes</taxon>
        <taxon>Pseudonocardiales</taxon>
        <taxon>Pseudonocardiaceae</taxon>
        <taxon>Amycolatopsis</taxon>
    </lineage>
</organism>
<evidence type="ECO:0000256" key="1">
    <source>
        <dbReference type="ARBA" id="ARBA00011073"/>
    </source>
</evidence>
<dbReference type="SUPFAM" id="SSF52743">
    <property type="entry name" value="Subtilisin-like"/>
    <property type="match status" value="1"/>
</dbReference>
<feature type="active site" description="Charge relay system" evidence="5">
    <location>
        <position position="173"/>
    </location>
</feature>
<dbReference type="PROSITE" id="PS51829">
    <property type="entry name" value="P_HOMO_B"/>
    <property type="match status" value="1"/>
</dbReference>
<dbReference type="InterPro" id="IPR022398">
    <property type="entry name" value="Peptidase_S8_His-AS"/>
</dbReference>
<evidence type="ECO:0000313" key="10">
    <source>
        <dbReference type="Proteomes" id="UP000014137"/>
    </source>
</evidence>
<keyword evidence="2 5" id="KW-0645">Protease</keyword>
<dbReference type="Pfam" id="PF01483">
    <property type="entry name" value="P_proprotein"/>
    <property type="match status" value="1"/>
</dbReference>
<evidence type="ECO:0000313" key="9">
    <source>
        <dbReference type="EMBL" id="EMD29219.1"/>
    </source>
</evidence>
<dbReference type="PROSITE" id="PS00136">
    <property type="entry name" value="SUBTILASE_ASP"/>
    <property type="match status" value="1"/>
</dbReference>
<dbReference type="PANTHER" id="PTHR43806">
    <property type="entry name" value="PEPTIDASE S8"/>
    <property type="match status" value="1"/>
</dbReference>
<accession>M2P269</accession>
<sequence>MSQPLRPLERAMEESMQQCRTRWMANLFTVAVAAAAVVTTAGVAAAQQAEAAVVQADRPNSGQYIVVLEGGARAAAEGQASALTGRYGGEVTDTYSVTLNGFSVRGLSERQARRLAADPSVKAVHQDGTTRAAGEQPSPPSWGLDQIDQRTAALDKKYAFPNSGEGVTAYVIDSGVQAQHPEFEGRASYGYDFLDNDTDAGDCYWHGSHVSGTIAGKTVGVAKKAKVVAVRSLDCKGSGPDSATVSAMEWVAKNAVKPAVVNLSLGMDVLGVGDEQVKALVAKGIVVAVSAGNDGKDACGVSPARVPEAITVGWFNKDRSRGGNYGRCVDLFAPGGNIHSSDNTGKFRTASGTSMASPHVAGGAALYLAANPGATPQQVSDALVRSATPDLIANPGTGSPNKLLYVGDLGGGTPSKCGIKSNDQDVAIPDADAAVGSSVSQDSCDGKASATLAVRVDIDHGYTGDLAIDLIGPSGTSYPLKRAGGVGESGGVHQSFTVDASREDANGTWRLSVRDTYRFDVGTLTGWSITF</sequence>
<dbReference type="PROSITE" id="PS00138">
    <property type="entry name" value="SUBTILASE_SER"/>
    <property type="match status" value="1"/>
</dbReference>
<dbReference type="Gene3D" id="3.30.70.80">
    <property type="entry name" value="Peptidase S8 propeptide/proteinase inhibitor I9"/>
    <property type="match status" value="1"/>
</dbReference>
<dbReference type="SUPFAM" id="SSF49785">
    <property type="entry name" value="Galactose-binding domain-like"/>
    <property type="match status" value="1"/>
</dbReference>
<dbReference type="Pfam" id="PF05922">
    <property type="entry name" value="Inhibitor_I9"/>
    <property type="match status" value="1"/>
</dbReference>
<evidence type="ECO:0000256" key="4">
    <source>
        <dbReference type="ARBA" id="ARBA00022825"/>
    </source>
</evidence>
<dbReference type="GO" id="GO:0004252">
    <property type="term" value="F:serine-type endopeptidase activity"/>
    <property type="evidence" value="ECO:0007669"/>
    <property type="project" value="UniProtKB-UniRule"/>
</dbReference>
<dbReference type="Gene3D" id="2.60.120.260">
    <property type="entry name" value="Galactose-binding domain-like"/>
    <property type="match status" value="1"/>
</dbReference>
<dbReference type="EMBL" id="ANMG01000005">
    <property type="protein sequence ID" value="EMD29219.1"/>
    <property type="molecule type" value="Genomic_DNA"/>
</dbReference>
<gene>
    <name evidence="9" type="ORF">C791_4959</name>
</gene>
<dbReference type="InterPro" id="IPR023827">
    <property type="entry name" value="Peptidase_S8_Asp-AS"/>
</dbReference>
<dbReference type="InterPro" id="IPR010259">
    <property type="entry name" value="S8pro/Inhibitor_I9"/>
</dbReference>
<dbReference type="CDD" id="cd04077">
    <property type="entry name" value="Peptidases_S8_PCSK9_ProteinaseK_like"/>
    <property type="match status" value="1"/>
</dbReference>
<keyword evidence="3 5" id="KW-0378">Hydrolase</keyword>
<dbReference type="InterPro" id="IPR037045">
    <property type="entry name" value="S8pro/Inhibitor_I9_sf"/>
</dbReference>
<reference evidence="9 10" key="1">
    <citation type="submission" date="2012-10" db="EMBL/GenBank/DDBJ databases">
        <title>Genome assembly of Amycolatopsis azurea DSM 43854.</title>
        <authorList>
            <person name="Khatri I."/>
            <person name="Kaur I."/>
            <person name="Subramanian S."/>
            <person name="Mayilraj S."/>
        </authorList>
    </citation>
    <scope>NUCLEOTIDE SEQUENCE [LARGE SCALE GENOMIC DNA]</scope>
    <source>
        <strain evidence="9 10">DSM 43854</strain>
    </source>
</reference>
<dbReference type="InterPro" id="IPR050131">
    <property type="entry name" value="Peptidase_S8_subtilisin-like"/>
</dbReference>
<dbReference type="GO" id="GO:0006508">
    <property type="term" value="P:proteolysis"/>
    <property type="evidence" value="ECO:0007669"/>
    <property type="project" value="UniProtKB-KW"/>
</dbReference>
<keyword evidence="4 5" id="KW-0720">Serine protease</keyword>
<dbReference type="GO" id="GO:0005615">
    <property type="term" value="C:extracellular space"/>
    <property type="evidence" value="ECO:0007669"/>
    <property type="project" value="TreeGrafter"/>
</dbReference>
<feature type="domain" description="P/Homo B" evidence="8">
    <location>
        <begin position="412"/>
        <end position="531"/>
    </location>
</feature>
<feature type="active site" description="Charge relay system" evidence="5">
    <location>
        <position position="354"/>
    </location>
</feature>
<feature type="active site" description="Charge relay system" evidence="5">
    <location>
        <position position="206"/>
    </location>
</feature>
<dbReference type="PROSITE" id="PS51892">
    <property type="entry name" value="SUBTILASE"/>
    <property type="match status" value="1"/>
</dbReference>
<evidence type="ECO:0000256" key="7">
    <source>
        <dbReference type="SAM" id="MobiDB-lite"/>
    </source>
</evidence>
<dbReference type="InterPro" id="IPR036852">
    <property type="entry name" value="Peptidase_S8/S53_dom_sf"/>
</dbReference>
<comment type="similarity">
    <text evidence="1 5 6">Belongs to the peptidase S8 family.</text>
</comment>
<evidence type="ECO:0000256" key="3">
    <source>
        <dbReference type="ARBA" id="ARBA00022801"/>
    </source>
</evidence>
<feature type="region of interest" description="Disordered" evidence="7">
    <location>
        <begin position="119"/>
        <end position="143"/>
    </location>
</feature>
<evidence type="ECO:0000256" key="2">
    <source>
        <dbReference type="ARBA" id="ARBA00022670"/>
    </source>
</evidence>
<dbReference type="PANTHER" id="PTHR43806:SF11">
    <property type="entry name" value="CEREVISIN-RELATED"/>
    <property type="match status" value="1"/>
</dbReference>